<reference evidence="1 2" key="1">
    <citation type="journal article" date="2015" name="Stand. Genomic Sci.">
        <title>Genomic Encyclopedia of Bacterial and Archaeal Type Strains, Phase III: the genomes of soil and plant-associated and newly described type strains.</title>
        <authorList>
            <person name="Whitman W.B."/>
            <person name="Woyke T."/>
            <person name="Klenk H.P."/>
            <person name="Zhou Y."/>
            <person name="Lilburn T.G."/>
            <person name="Beck B.J."/>
            <person name="De Vos P."/>
            <person name="Vandamme P."/>
            <person name="Eisen J.A."/>
            <person name="Garrity G."/>
            <person name="Hugenholtz P."/>
            <person name="Kyrpides N.C."/>
        </authorList>
    </citation>
    <scope>NUCLEOTIDE SEQUENCE [LARGE SCALE GENOMIC DNA]</scope>
    <source>
        <strain evidence="1 2">CGMCC 1.6855</strain>
    </source>
</reference>
<evidence type="ECO:0000313" key="1">
    <source>
        <dbReference type="EMBL" id="TWI22152.1"/>
    </source>
</evidence>
<gene>
    <name evidence="1" type="ORF">IQ31_01557</name>
</gene>
<dbReference type="EMBL" id="VLKR01000006">
    <property type="protein sequence ID" value="TWI22152.1"/>
    <property type="molecule type" value="Genomic_DNA"/>
</dbReference>
<comment type="caution">
    <text evidence="1">The sequence shown here is derived from an EMBL/GenBank/DDBJ whole genome shotgun (WGS) entry which is preliminary data.</text>
</comment>
<accession>A0A562MQF6</accession>
<proteinExistence type="predicted"/>
<sequence length="39" mass="4352">MIDSFMLKFGEVNGLHDGFNQIGQINDLGNAIKIVKFLN</sequence>
<protein>
    <submittedName>
        <fullName evidence="1">Uncharacterized protein</fullName>
    </submittedName>
</protein>
<dbReference type="Proteomes" id="UP000315908">
    <property type="component" value="Unassembled WGS sequence"/>
</dbReference>
<evidence type="ECO:0000313" key="2">
    <source>
        <dbReference type="Proteomes" id="UP000315908"/>
    </source>
</evidence>
<name>A0A562MQF6_9SPHI</name>
<dbReference type="AlphaFoldDB" id="A0A562MQF6"/>
<organism evidence="1 2">
    <name type="scientific">Sphingobacterium siyangense</name>
    <dbReference type="NCBI Taxonomy" id="459529"/>
    <lineage>
        <taxon>Bacteria</taxon>
        <taxon>Pseudomonadati</taxon>
        <taxon>Bacteroidota</taxon>
        <taxon>Sphingobacteriia</taxon>
        <taxon>Sphingobacteriales</taxon>
        <taxon>Sphingobacteriaceae</taxon>
        <taxon>Sphingobacterium</taxon>
    </lineage>
</organism>